<organism evidence="2 3">
    <name type="scientific">Natrinema hispanicum</name>
    <dbReference type="NCBI Taxonomy" id="392421"/>
    <lineage>
        <taxon>Archaea</taxon>
        <taxon>Methanobacteriati</taxon>
        <taxon>Methanobacteriota</taxon>
        <taxon>Stenosarchaea group</taxon>
        <taxon>Halobacteria</taxon>
        <taxon>Halobacteriales</taxon>
        <taxon>Natrialbaceae</taxon>
        <taxon>Natrinema</taxon>
    </lineage>
</organism>
<dbReference type="RefSeq" id="WP_130501231.1">
    <property type="nucleotide sequence ID" value="NZ_SHMP01000006.1"/>
</dbReference>
<dbReference type="SUPFAM" id="SSF52172">
    <property type="entry name" value="CheY-like"/>
    <property type="match status" value="1"/>
</dbReference>
<evidence type="ECO:0000313" key="3">
    <source>
        <dbReference type="Proteomes" id="UP000291097"/>
    </source>
</evidence>
<dbReference type="InterPro" id="IPR013971">
    <property type="entry name" value="HalX_domain"/>
</dbReference>
<dbReference type="OrthoDB" id="186597at2157"/>
<accession>A0A482YDD4</accession>
<dbReference type="Proteomes" id="UP000291097">
    <property type="component" value="Unassembled WGS sequence"/>
</dbReference>
<dbReference type="Pfam" id="PF08663">
    <property type="entry name" value="HalX"/>
    <property type="match status" value="1"/>
</dbReference>
<dbReference type="EMBL" id="SHMP01000006">
    <property type="protein sequence ID" value="RZV08248.1"/>
    <property type="molecule type" value="Genomic_DNA"/>
</dbReference>
<dbReference type="Gene3D" id="3.40.50.2300">
    <property type="match status" value="1"/>
</dbReference>
<comment type="caution">
    <text evidence="2">The sequence shown here is derived from an EMBL/GenBank/DDBJ whole genome shotgun (WGS) entry which is preliminary data.</text>
</comment>
<evidence type="ECO:0000313" key="2">
    <source>
        <dbReference type="EMBL" id="RZV08248.1"/>
    </source>
</evidence>
<protein>
    <submittedName>
        <fullName evidence="2">HalX domain-containing protein</fullName>
    </submittedName>
</protein>
<gene>
    <name evidence="2" type="ORF">BDK88_3215</name>
</gene>
<name>A0A482YDD4_9EURY</name>
<dbReference type="InterPro" id="IPR011006">
    <property type="entry name" value="CheY-like_superfamily"/>
</dbReference>
<sequence>MVGNANTVLVADDDPAVVDQLRSWLDDYRVEATTDGDETIACLETADAVVVDHDLLPVSGAVAAELEHRATTQTLAFLCEQTDAHHHPFSIGNTLVKPVEKDTVVETVDRLLRRARYDELIAECTTLATKRGALEAGGDTASDARSETLQRDLDELFTELDDLVGTFDSDDFRAAFATCEFGTAIQPRRASEYS</sequence>
<dbReference type="AlphaFoldDB" id="A0A482YDD4"/>
<proteinExistence type="predicted"/>
<reference evidence="2 3" key="1">
    <citation type="submission" date="2019-02" db="EMBL/GenBank/DDBJ databases">
        <title>Genomic Encyclopedia of Archaeal and Bacterial Type Strains, Phase II (KMG-II): from individual species to whole genera.</title>
        <authorList>
            <person name="Goeker M."/>
        </authorList>
    </citation>
    <scope>NUCLEOTIDE SEQUENCE [LARGE SCALE GENOMIC DNA]</scope>
    <source>
        <strain evidence="2 3">DSM 18328</strain>
    </source>
</reference>
<evidence type="ECO:0000259" key="1">
    <source>
        <dbReference type="Pfam" id="PF08663"/>
    </source>
</evidence>
<feature type="domain" description="HalX" evidence="1">
    <location>
        <begin position="113"/>
        <end position="176"/>
    </location>
</feature>